<keyword evidence="1" id="KW-0732">Signal</keyword>
<dbReference type="STRING" id="1141098.A0A1Y2DTE9"/>
<dbReference type="EMBL" id="MCFJ01000009">
    <property type="protein sequence ID" value="ORY62416.1"/>
    <property type="molecule type" value="Genomic_DNA"/>
</dbReference>
<dbReference type="InterPro" id="IPR011042">
    <property type="entry name" value="6-blade_b-propeller_TolB-like"/>
</dbReference>
<organism evidence="3 4">
    <name type="scientific">Pseudomassariella vexata</name>
    <dbReference type="NCBI Taxonomy" id="1141098"/>
    <lineage>
        <taxon>Eukaryota</taxon>
        <taxon>Fungi</taxon>
        <taxon>Dikarya</taxon>
        <taxon>Ascomycota</taxon>
        <taxon>Pezizomycotina</taxon>
        <taxon>Sordariomycetes</taxon>
        <taxon>Xylariomycetidae</taxon>
        <taxon>Amphisphaeriales</taxon>
        <taxon>Pseudomassariaceae</taxon>
        <taxon>Pseudomassariella</taxon>
    </lineage>
</organism>
<feature type="signal peptide" evidence="1">
    <location>
        <begin position="1"/>
        <end position="19"/>
    </location>
</feature>
<evidence type="ECO:0000259" key="2">
    <source>
        <dbReference type="Pfam" id="PF22807"/>
    </source>
</evidence>
<dbReference type="PANTHER" id="PTHR47572">
    <property type="entry name" value="LIPOPROTEIN-RELATED"/>
    <property type="match status" value="1"/>
</dbReference>
<proteinExistence type="predicted"/>
<name>A0A1Y2DTE9_9PEZI</name>
<feature type="domain" description="Pyrroloquinoline quinone-dependent pyranose dehydrogenase beta-propeller" evidence="2">
    <location>
        <begin position="42"/>
        <end position="442"/>
    </location>
</feature>
<evidence type="ECO:0000313" key="4">
    <source>
        <dbReference type="Proteomes" id="UP000193689"/>
    </source>
</evidence>
<dbReference type="Proteomes" id="UP000193689">
    <property type="component" value="Unassembled WGS sequence"/>
</dbReference>
<dbReference type="PANTHER" id="PTHR47572:SF4">
    <property type="entry name" value="LACTONASE DRP35"/>
    <property type="match status" value="1"/>
</dbReference>
<comment type="caution">
    <text evidence="3">The sequence shown here is derived from an EMBL/GenBank/DDBJ whole genome shotgun (WGS) entry which is preliminary data.</text>
</comment>
<protein>
    <submittedName>
        <fullName evidence="3">Soluble quino protein glucose/sorbosone dehydrogenase</fullName>
    </submittedName>
</protein>
<sequence>MRWGIVAAGVVALAGNAWAQEPSALPFPTTCSGVAAARYQYSVSSTWKATKIAGGLRQPRSMIFDPQGNMLVLQATSGISVHTFGADGCINSTKTLVTNGQLNHGLSLTPDGTKLYASSVSTVWQWDYDAATMAVSNQKVVVQGIGQGIHSTRTTLVVPNKPNLLVVQVGSNNNWDMDASSINTGRACVRVFDMSAVPASGYQYNSGGWALGYGLRNEVGLAFDPNGMVWGVENSGDDFARTVNGQRTDIHIDNPAEELNYLGDPSTPSTNWFGYPTCFTVWDGSVIQDATLKTGDQMVVTSSGGANASFPDAMCAEKSIPPRLSFPAHTAPITNVFDADGTNMYVTLHGSWDRKPQASGYKVVQVPFTKKEDGSYDPVAAADSKTGFTDIMWATNLEQCNSPGLTVSSCFRLAGLVFDPAGSRLFVSSDNNAEGELFILGKK</sequence>
<dbReference type="InterPro" id="IPR011041">
    <property type="entry name" value="Quinoprot_gluc/sorb_DH_b-prop"/>
</dbReference>
<keyword evidence="4" id="KW-1185">Reference proteome</keyword>
<reference evidence="3 4" key="1">
    <citation type="submission" date="2016-07" db="EMBL/GenBank/DDBJ databases">
        <title>Pervasive Adenine N6-methylation of Active Genes in Fungi.</title>
        <authorList>
            <consortium name="DOE Joint Genome Institute"/>
            <person name="Mondo S.J."/>
            <person name="Dannebaum R.O."/>
            <person name="Kuo R.C."/>
            <person name="Labutti K."/>
            <person name="Haridas S."/>
            <person name="Kuo A."/>
            <person name="Salamov A."/>
            <person name="Ahrendt S.R."/>
            <person name="Lipzen A."/>
            <person name="Sullivan W."/>
            <person name="Andreopoulos W.B."/>
            <person name="Clum A."/>
            <person name="Lindquist E."/>
            <person name="Daum C."/>
            <person name="Ramamoorthy G.K."/>
            <person name="Gryganskyi A."/>
            <person name="Culley D."/>
            <person name="Magnuson J.K."/>
            <person name="James T.Y."/>
            <person name="O'Malley M.A."/>
            <person name="Stajich J.E."/>
            <person name="Spatafora J.W."/>
            <person name="Visel A."/>
            <person name="Grigoriev I.V."/>
        </authorList>
    </citation>
    <scope>NUCLEOTIDE SEQUENCE [LARGE SCALE GENOMIC DNA]</scope>
    <source>
        <strain evidence="3 4">CBS 129021</strain>
    </source>
</reference>
<dbReference type="InterPro" id="IPR051262">
    <property type="entry name" value="SMP-30/CGR1_Lactonase"/>
</dbReference>
<dbReference type="RefSeq" id="XP_040714252.1">
    <property type="nucleotide sequence ID" value="XM_040862226.1"/>
</dbReference>
<dbReference type="InParanoid" id="A0A1Y2DTE9"/>
<dbReference type="Gene3D" id="2.120.10.30">
    <property type="entry name" value="TolB, C-terminal domain"/>
    <property type="match status" value="1"/>
</dbReference>
<dbReference type="SUPFAM" id="SSF50952">
    <property type="entry name" value="Soluble quinoprotein glucose dehydrogenase"/>
    <property type="match status" value="1"/>
</dbReference>
<dbReference type="OrthoDB" id="507128at2759"/>
<dbReference type="InterPro" id="IPR054539">
    <property type="entry name" value="Beta-prop_PDH"/>
</dbReference>
<evidence type="ECO:0000256" key="1">
    <source>
        <dbReference type="SAM" id="SignalP"/>
    </source>
</evidence>
<feature type="chain" id="PRO_5012711422" evidence="1">
    <location>
        <begin position="20"/>
        <end position="443"/>
    </location>
</feature>
<dbReference type="AlphaFoldDB" id="A0A1Y2DTE9"/>
<dbReference type="Pfam" id="PF22807">
    <property type="entry name" value="TrAA12"/>
    <property type="match status" value="1"/>
</dbReference>
<evidence type="ECO:0000313" key="3">
    <source>
        <dbReference type="EMBL" id="ORY62416.1"/>
    </source>
</evidence>
<accession>A0A1Y2DTE9</accession>
<dbReference type="GeneID" id="63778438"/>
<gene>
    <name evidence="3" type="ORF">BCR38DRAFT_458931</name>
</gene>